<dbReference type="GeneID" id="98140460"/>
<dbReference type="Gene3D" id="3.10.490.10">
    <property type="entry name" value="Gamma-glutamyl cyclotransferase-like"/>
    <property type="match status" value="1"/>
</dbReference>
<gene>
    <name evidence="4" type="ORF">BJX67DRAFT_194991</name>
</gene>
<evidence type="ECO:0000313" key="5">
    <source>
        <dbReference type="Proteomes" id="UP001610432"/>
    </source>
</evidence>
<evidence type="ECO:0000256" key="1">
    <source>
        <dbReference type="ARBA" id="ARBA00012346"/>
    </source>
</evidence>
<dbReference type="EC" id="4.3.2.9" evidence="1"/>
<evidence type="ECO:0000313" key="4">
    <source>
        <dbReference type="EMBL" id="KAL2864889.1"/>
    </source>
</evidence>
<dbReference type="InterPro" id="IPR036568">
    <property type="entry name" value="GGCT-like_sf"/>
</dbReference>
<dbReference type="InterPro" id="IPR017939">
    <property type="entry name" value="G-Glutamylcylcotransferase"/>
</dbReference>
<protein>
    <recommendedName>
        <fullName evidence="1">gamma-glutamylcyclotransferase</fullName>
        <ecNumber evidence="1">4.3.2.9</ecNumber>
    </recommendedName>
</protein>
<dbReference type="PANTHER" id="PTHR12935">
    <property type="entry name" value="GAMMA-GLUTAMYLCYCLOTRANSFERASE"/>
    <property type="match status" value="1"/>
</dbReference>
<evidence type="ECO:0000256" key="2">
    <source>
        <dbReference type="ARBA" id="ARBA00023239"/>
    </source>
</evidence>
<dbReference type="InterPro" id="IPR013024">
    <property type="entry name" value="GGCT-like"/>
</dbReference>
<keyword evidence="5" id="KW-1185">Reference proteome</keyword>
<reference evidence="4 5" key="1">
    <citation type="submission" date="2024-07" db="EMBL/GenBank/DDBJ databases">
        <title>Section-level genome sequencing and comparative genomics of Aspergillus sections Usti and Cavernicolus.</title>
        <authorList>
            <consortium name="Lawrence Berkeley National Laboratory"/>
            <person name="Nybo J.L."/>
            <person name="Vesth T.C."/>
            <person name="Theobald S."/>
            <person name="Frisvad J.C."/>
            <person name="Larsen T.O."/>
            <person name="Kjaerboelling I."/>
            <person name="Rothschild-Mancinelli K."/>
            <person name="Lyhne E.K."/>
            <person name="Kogle M.E."/>
            <person name="Barry K."/>
            <person name="Clum A."/>
            <person name="Na H."/>
            <person name="Ledsgaard L."/>
            <person name="Lin J."/>
            <person name="Lipzen A."/>
            <person name="Kuo A."/>
            <person name="Riley R."/>
            <person name="Mondo S."/>
            <person name="Labutti K."/>
            <person name="Haridas S."/>
            <person name="Pangalinan J."/>
            <person name="Salamov A.A."/>
            <person name="Simmons B.A."/>
            <person name="Magnuson J.K."/>
            <person name="Chen J."/>
            <person name="Drula E."/>
            <person name="Henrissat B."/>
            <person name="Wiebenga A."/>
            <person name="Lubbers R.J."/>
            <person name="Gomes A.C."/>
            <person name="Macurrencykelacurrency M.R."/>
            <person name="Stajich J."/>
            <person name="Grigoriev I.V."/>
            <person name="Mortensen U.H."/>
            <person name="De Vries R.P."/>
            <person name="Baker S.E."/>
            <person name="Andersen M.R."/>
        </authorList>
    </citation>
    <scope>NUCLEOTIDE SEQUENCE [LARGE SCALE GENOMIC DNA]</scope>
    <source>
        <strain evidence="4 5">CBS 449.75</strain>
    </source>
</reference>
<dbReference type="PANTHER" id="PTHR12935:SF0">
    <property type="entry name" value="GAMMA-GLUTAMYLCYCLOTRANSFERASE"/>
    <property type="match status" value="1"/>
</dbReference>
<dbReference type="Proteomes" id="UP001610432">
    <property type="component" value="Unassembled WGS sequence"/>
</dbReference>
<organism evidence="4 5">
    <name type="scientific">Aspergillus lucknowensis</name>
    <dbReference type="NCBI Taxonomy" id="176173"/>
    <lineage>
        <taxon>Eukaryota</taxon>
        <taxon>Fungi</taxon>
        <taxon>Dikarya</taxon>
        <taxon>Ascomycota</taxon>
        <taxon>Pezizomycotina</taxon>
        <taxon>Eurotiomycetes</taxon>
        <taxon>Eurotiomycetidae</taxon>
        <taxon>Eurotiales</taxon>
        <taxon>Aspergillaceae</taxon>
        <taxon>Aspergillus</taxon>
        <taxon>Aspergillus subgen. Nidulantes</taxon>
    </lineage>
</organism>
<comment type="caution">
    <text evidence="4">The sequence shown here is derived from an EMBL/GenBank/DDBJ whole genome shotgun (WGS) entry which is preliminary data.</text>
</comment>
<feature type="compositionally biased region" description="Basic and acidic residues" evidence="3">
    <location>
        <begin position="32"/>
        <end position="48"/>
    </location>
</feature>
<evidence type="ECO:0000256" key="3">
    <source>
        <dbReference type="SAM" id="MobiDB-lite"/>
    </source>
</evidence>
<accession>A0ABR4LK27</accession>
<feature type="compositionally biased region" description="Low complexity" evidence="3">
    <location>
        <begin position="18"/>
        <end position="31"/>
    </location>
</feature>
<dbReference type="CDD" id="cd06661">
    <property type="entry name" value="GGCT_like"/>
    <property type="match status" value="1"/>
</dbReference>
<dbReference type="SUPFAM" id="SSF110857">
    <property type="entry name" value="Gamma-glutamyl cyclotransferase-like"/>
    <property type="match status" value="1"/>
</dbReference>
<name>A0ABR4LK27_9EURO</name>
<keyword evidence="2" id="KW-0456">Lyase</keyword>
<proteinExistence type="predicted"/>
<sequence length="262" mass="29215">MHLHQDQPQDPSLPPLFPTSTTTQQQSALPTHGDHHYHHEDDQQSDPKKHAKHLYFAYGSNLSPTQMSIRCIHNPSLSATPVAIAALDDWRWLICQFGYANVVPPPGLRVGRQVTEGSAVPESVSPSLPGGGVFGVLYEMDWEDEEVLDGYEGVDGCATLSGGEGEVPGSIRPTEQGDGLYNKWYIGARIVRWLDEGYRERNGFEVGGKVRVLVYIDELRVRVGDPKDEYIPRMNRAIREAVELGFPEDWAEAVMRPSLPKQ</sequence>
<dbReference type="RefSeq" id="XP_070883868.1">
    <property type="nucleotide sequence ID" value="XM_071025388.1"/>
</dbReference>
<feature type="region of interest" description="Disordered" evidence="3">
    <location>
        <begin position="1"/>
        <end position="49"/>
    </location>
</feature>
<dbReference type="EMBL" id="JBFXLQ010000036">
    <property type="protein sequence ID" value="KAL2864889.1"/>
    <property type="molecule type" value="Genomic_DNA"/>
</dbReference>